<gene>
    <name evidence="1" type="ORF">NEIMUCOT_04732</name>
</gene>
<dbReference type="Proteomes" id="UP000003344">
    <property type="component" value="Unassembled WGS sequence"/>
</dbReference>
<organism evidence="1 2">
    <name type="scientific">Neisseria mucosa (strain ATCC 25996 / DSM 4631 / NCTC 10774 / M26)</name>
    <dbReference type="NCBI Taxonomy" id="546266"/>
    <lineage>
        <taxon>Bacteria</taxon>
        <taxon>Pseudomonadati</taxon>
        <taxon>Pseudomonadota</taxon>
        <taxon>Betaproteobacteria</taxon>
        <taxon>Neisseriales</taxon>
        <taxon>Neisseriaceae</taxon>
        <taxon>Neisseria</taxon>
    </lineage>
</organism>
<protein>
    <submittedName>
        <fullName evidence="1">Uncharacterized protein</fullName>
    </submittedName>
</protein>
<sequence>MEMSNRYPLYSVEILLNVEINLIANRFKDFVMGIRYSEDLKVVDRSTFLKYIETLGNYNKTEIVTPDSECKVILYIKSFHDRPAMAVAIHNQCENIFQIDPTVINVFK</sequence>
<dbReference type="AlphaFoldDB" id="D2ZVT9"/>
<comment type="caution">
    <text evidence="1">The sequence shown here is derived from an EMBL/GenBank/DDBJ whole genome shotgun (WGS) entry which is preliminary data.</text>
</comment>
<dbReference type="EMBL" id="ACDX02000006">
    <property type="protein sequence ID" value="EFC88683.1"/>
    <property type="molecule type" value="Genomic_DNA"/>
</dbReference>
<dbReference type="STRING" id="546266.NEIMUCOT_04732"/>
<accession>D2ZVT9</accession>
<evidence type="ECO:0000313" key="1">
    <source>
        <dbReference type="EMBL" id="EFC88683.1"/>
    </source>
</evidence>
<proteinExistence type="predicted"/>
<evidence type="ECO:0000313" key="2">
    <source>
        <dbReference type="Proteomes" id="UP000003344"/>
    </source>
</evidence>
<reference evidence="1 2" key="1">
    <citation type="submission" date="2009-10" db="EMBL/GenBank/DDBJ databases">
        <authorList>
            <person name="Weinstock G."/>
            <person name="Sodergren E."/>
            <person name="Clifton S."/>
            <person name="Fulton L."/>
            <person name="Fulton B."/>
            <person name="Courtney L."/>
            <person name="Fronick C."/>
            <person name="Harrison M."/>
            <person name="Strong C."/>
            <person name="Farmer C."/>
            <person name="Delahaunty K."/>
            <person name="Markovic C."/>
            <person name="Hall O."/>
            <person name="Minx P."/>
            <person name="Tomlinson C."/>
            <person name="Mitreva M."/>
            <person name="Nelson J."/>
            <person name="Hou S."/>
            <person name="Wollam A."/>
            <person name="Pepin K.H."/>
            <person name="Johnson M."/>
            <person name="Bhonagiri V."/>
            <person name="Nash W.E."/>
            <person name="Warren W."/>
            <person name="Chinwalla A."/>
            <person name="Mardis E.R."/>
            <person name="Wilson R.K."/>
        </authorList>
    </citation>
    <scope>NUCLEOTIDE SEQUENCE [LARGE SCALE GENOMIC DNA]</scope>
    <source>
        <strain evidence="2">ATCC 25996 / DSM 4631 / NCTC 10774 / M26</strain>
    </source>
</reference>
<name>D2ZVT9_NEIM2</name>